<name>W3XK81_PESFW</name>
<dbReference type="PANTHER" id="PTHR33112">
    <property type="entry name" value="DOMAIN PROTEIN, PUTATIVE-RELATED"/>
    <property type="match status" value="1"/>
</dbReference>
<dbReference type="InterPro" id="IPR010730">
    <property type="entry name" value="HET"/>
</dbReference>
<keyword evidence="3" id="KW-1185">Reference proteome</keyword>
<dbReference type="KEGG" id="pfy:PFICI_00281"/>
<proteinExistence type="predicted"/>
<protein>
    <recommendedName>
        <fullName evidence="1">Heterokaryon incompatibility domain-containing protein</fullName>
    </recommendedName>
</protein>
<gene>
    <name evidence="2" type="ORF">PFICI_00281</name>
</gene>
<dbReference type="eggNOG" id="ENOG502S8TM">
    <property type="taxonomic scope" value="Eukaryota"/>
</dbReference>
<evidence type="ECO:0000313" key="3">
    <source>
        <dbReference type="Proteomes" id="UP000030651"/>
    </source>
</evidence>
<dbReference type="PANTHER" id="PTHR33112:SF16">
    <property type="entry name" value="HETEROKARYON INCOMPATIBILITY DOMAIN-CONTAINING PROTEIN"/>
    <property type="match status" value="1"/>
</dbReference>
<dbReference type="RefSeq" id="XP_007827053.1">
    <property type="nucleotide sequence ID" value="XM_007828862.1"/>
</dbReference>
<sequence length="741" mass="84637">MLCQLCAEAIKAGPSRLPYEKNYFRWKGTSLRIHTSLSSLRSSTEIGCLLCRSFWDYCCEKNPGLREATEPVNFARFDWQIDLTYGDVDLIFEDFDGYFAIRIAENHRGVRFLLSPSCLDVRGNPIEYSEPEVSTRSSIRLWKYWYTACQRHHERCRSLSAVGAFKPTRLVEIRQDDPDCWNLIDETSRIAGPYATLSHCWGSSSHEVLKKENIANFKQRGQNLIAKLPQTFIDAIEVAKSLGIYYIWIDCLCIVQDDDDDWKEESAKMGLVYARAACNLAASCSSDSSGGFFRTRDLALVQLTSVDFGCDLRGFSTYRISNAASYDNDVANAPLNSRAWVTQERYLALRQLSFTAHQVYWECPELVANEQCPEGLPDELWNSSNTRSVRKRGMVPMSEASFRDTWSKIVEHYSSCGLTRKTDKLVALSGLATQIQLIQSQRPQSPALNMYVHGLWSVDFHQQLCWTRYGAKKEQYEARADQNIVRTSRLNGSIAPSWSWASLDGKVEYDLAYNDLGSQYRLSWIRVEDPEFKEGKPPAISKGLTLRGIALFGTLKPPYKEYVGRLTFSHALSTPDLHENPFWPSINPLESIRVDEVYWDLPQWPSDLDPSQELCFLMIYMDHLAETNHGLILQQIPSAAEPVEYVKLGSFKLEGAWGGDPGELIRRSDFMQHIAARQRREQPIEAVDDDALSDLESDMELESHPNTASKEKLFQRAERTLWIMDLDPPSMRDLVHTVCIR</sequence>
<dbReference type="InParanoid" id="W3XK81"/>
<dbReference type="OrthoDB" id="5362512at2759"/>
<evidence type="ECO:0000313" key="2">
    <source>
        <dbReference type="EMBL" id="ETS86453.1"/>
    </source>
</evidence>
<dbReference type="GeneID" id="19265294"/>
<reference evidence="3" key="1">
    <citation type="journal article" date="2015" name="BMC Genomics">
        <title>Genomic and transcriptomic analysis of the endophytic fungus Pestalotiopsis fici reveals its lifestyle and high potential for synthesis of natural products.</title>
        <authorList>
            <person name="Wang X."/>
            <person name="Zhang X."/>
            <person name="Liu L."/>
            <person name="Xiang M."/>
            <person name="Wang W."/>
            <person name="Sun X."/>
            <person name="Che Y."/>
            <person name="Guo L."/>
            <person name="Liu G."/>
            <person name="Guo L."/>
            <person name="Wang C."/>
            <person name="Yin W.B."/>
            <person name="Stadler M."/>
            <person name="Zhang X."/>
            <person name="Liu X."/>
        </authorList>
    </citation>
    <scope>NUCLEOTIDE SEQUENCE [LARGE SCALE GENOMIC DNA]</scope>
    <source>
        <strain evidence="3">W106-1 / CGMCC3.15140</strain>
    </source>
</reference>
<evidence type="ECO:0000259" key="1">
    <source>
        <dbReference type="Pfam" id="PF06985"/>
    </source>
</evidence>
<dbReference type="EMBL" id="KI912109">
    <property type="protein sequence ID" value="ETS86453.1"/>
    <property type="molecule type" value="Genomic_DNA"/>
</dbReference>
<dbReference type="Proteomes" id="UP000030651">
    <property type="component" value="Unassembled WGS sequence"/>
</dbReference>
<accession>W3XK81</accession>
<dbReference type="STRING" id="1229662.W3XK81"/>
<dbReference type="Pfam" id="PF06985">
    <property type="entry name" value="HET"/>
    <property type="match status" value="1"/>
</dbReference>
<organism evidence="2 3">
    <name type="scientific">Pestalotiopsis fici (strain W106-1 / CGMCC3.15140)</name>
    <dbReference type="NCBI Taxonomy" id="1229662"/>
    <lineage>
        <taxon>Eukaryota</taxon>
        <taxon>Fungi</taxon>
        <taxon>Dikarya</taxon>
        <taxon>Ascomycota</taxon>
        <taxon>Pezizomycotina</taxon>
        <taxon>Sordariomycetes</taxon>
        <taxon>Xylariomycetidae</taxon>
        <taxon>Amphisphaeriales</taxon>
        <taxon>Sporocadaceae</taxon>
        <taxon>Pestalotiopsis</taxon>
    </lineage>
</organism>
<feature type="domain" description="Heterokaryon incompatibility" evidence="1">
    <location>
        <begin position="194"/>
        <end position="344"/>
    </location>
</feature>
<dbReference type="AlphaFoldDB" id="W3XK81"/>
<dbReference type="HOGENOM" id="CLU_002639_3_0_1"/>